<reference evidence="1" key="1">
    <citation type="submission" date="2022-10" db="EMBL/GenBank/DDBJ databases">
        <title>Chitinophaga sp. nov., isolated from soil.</title>
        <authorList>
            <person name="Jeon C.O."/>
        </authorList>
    </citation>
    <scope>NUCLEOTIDE SEQUENCE</scope>
    <source>
        <strain evidence="1">R8</strain>
    </source>
</reference>
<dbReference type="Proteomes" id="UP001162741">
    <property type="component" value="Chromosome"/>
</dbReference>
<organism evidence="1 2">
    <name type="scientific">Chitinophaga horti</name>
    <dbReference type="NCBI Taxonomy" id="2920382"/>
    <lineage>
        <taxon>Bacteria</taxon>
        <taxon>Pseudomonadati</taxon>
        <taxon>Bacteroidota</taxon>
        <taxon>Chitinophagia</taxon>
        <taxon>Chitinophagales</taxon>
        <taxon>Chitinophagaceae</taxon>
        <taxon>Chitinophaga</taxon>
    </lineage>
</organism>
<name>A0ABY6J6T1_9BACT</name>
<evidence type="ECO:0008006" key="3">
    <source>
        <dbReference type="Google" id="ProtNLM"/>
    </source>
</evidence>
<evidence type="ECO:0000313" key="1">
    <source>
        <dbReference type="EMBL" id="UYQ94004.1"/>
    </source>
</evidence>
<keyword evidence="2" id="KW-1185">Reference proteome</keyword>
<proteinExistence type="predicted"/>
<gene>
    <name evidence="1" type="ORF">MKQ68_02715</name>
</gene>
<protein>
    <recommendedName>
        <fullName evidence="3">YCII-related domain-containing protein</fullName>
    </recommendedName>
</protein>
<sequence>MTKLLPAFLLFSFMVLIMAVVPPRTSVAINSSQPAKRSAQPQFKQCWLVLLTKGPNQSFTTQQTNGILKAHFHQVQQLTLNGNALAAGPFADKNPDLQEIFVLNAMDSLEADQLMQRDTAITTGIYSYELKRWYAMNNGQTK</sequence>
<accession>A0ABY6J6T1</accession>
<dbReference type="EMBL" id="CP107006">
    <property type="protein sequence ID" value="UYQ94004.1"/>
    <property type="molecule type" value="Genomic_DNA"/>
</dbReference>
<dbReference type="RefSeq" id="WP_264281972.1">
    <property type="nucleotide sequence ID" value="NZ_CP107006.1"/>
</dbReference>
<dbReference type="Gene3D" id="3.30.70.1060">
    <property type="entry name" value="Dimeric alpha+beta barrel"/>
    <property type="match status" value="1"/>
</dbReference>
<evidence type="ECO:0000313" key="2">
    <source>
        <dbReference type="Proteomes" id="UP001162741"/>
    </source>
</evidence>